<dbReference type="GO" id="GO:0019843">
    <property type="term" value="F:rRNA binding"/>
    <property type="evidence" value="ECO:0007669"/>
    <property type="project" value="TreeGrafter"/>
</dbReference>
<name>A0A1B7TA06_9ASCO</name>
<evidence type="ECO:0000256" key="4">
    <source>
        <dbReference type="ARBA" id="ARBA00015422"/>
    </source>
</evidence>
<comment type="function">
    <text evidence="1">DEAD-box RNA helicase-like protein required for pre-18S rRNA processing, specifically at sites A0, A1, and A2.</text>
</comment>
<dbReference type="GO" id="GO:0032040">
    <property type="term" value="C:small-subunit processome"/>
    <property type="evidence" value="ECO:0007669"/>
    <property type="project" value="TreeGrafter"/>
</dbReference>
<evidence type="ECO:0000256" key="6">
    <source>
        <dbReference type="ARBA" id="ARBA00022552"/>
    </source>
</evidence>
<evidence type="ECO:0000256" key="8">
    <source>
        <dbReference type="ARBA" id="ARBA00023274"/>
    </source>
</evidence>
<evidence type="ECO:0000256" key="2">
    <source>
        <dbReference type="ARBA" id="ARBA00004604"/>
    </source>
</evidence>
<evidence type="ECO:0000313" key="13">
    <source>
        <dbReference type="EMBL" id="OBA25572.1"/>
    </source>
</evidence>
<dbReference type="InterPro" id="IPR053939">
    <property type="entry name" value="UTP25_C"/>
</dbReference>
<dbReference type="Pfam" id="PF06862">
    <property type="entry name" value="Utp25_C"/>
    <property type="match status" value="1"/>
</dbReference>
<keyword evidence="5" id="KW-0690">Ribosome biogenesis</keyword>
<accession>A0A1B7TA06</accession>
<keyword evidence="14" id="KW-1185">Reference proteome</keyword>
<feature type="domain" description="UTP25 NTP hydrolase-like" evidence="12">
    <location>
        <begin position="265"/>
        <end position="450"/>
    </location>
</feature>
<dbReference type="AlphaFoldDB" id="A0A1B7TA06"/>
<evidence type="ECO:0000256" key="10">
    <source>
        <dbReference type="SAM" id="MobiDB-lite"/>
    </source>
</evidence>
<feature type="region of interest" description="Disordered" evidence="10">
    <location>
        <begin position="110"/>
        <end position="136"/>
    </location>
</feature>
<proteinExistence type="inferred from homology"/>
<dbReference type="GO" id="GO:0000462">
    <property type="term" value="P:maturation of SSU-rRNA from tricistronic rRNA transcript (SSU-rRNA, 5.8S rRNA, LSU-rRNA)"/>
    <property type="evidence" value="ECO:0007669"/>
    <property type="project" value="TreeGrafter"/>
</dbReference>
<evidence type="ECO:0000256" key="9">
    <source>
        <dbReference type="ARBA" id="ARBA00031846"/>
    </source>
</evidence>
<evidence type="ECO:0000256" key="7">
    <source>
        <dbReference type="ARBA" id="ARBA00023242"/>
    </source>
</evidence>
<dbReference type="OrthoDB" id="10264378at2759"/>
<evidence type="ECO:0000256" key="3">
    <source>
        <dbReference type="ARBA" id="ARBA00009223"/>
    </source>
</evidence>
<dbReference type="GO" id="GO:0034511">
    <property type="term" value="F:U3 snoRNA binding"/>
    <property type="evidence" value="ECO:0007669"/>
    <property type="project" value="InterPro"/>
</dbReference>
<feature type="compositionally biased region" description="Acidic residues" evidence="10">
    <location>
        <begin position="127"/>
        <end position="136"/>
    </location>
</feature>
<feature type="compositionally biased region" description="Basic and acidic residues" evidence="10">
    <location>
        <begin position="310"/>
        <end position="319"/>
    </location>
</feature>
<keyword evidence="6" id="KW-0698">rRNA processing</keyword>
<feature type="region of interest" description="Disordered" evidence="10">
    <location>
        <begin position="1"/>
        <end position="71"/>
    </location>
</feature>
<comment type="similarity">
    <text evidence="3">Belongs to the UTP25 family.</text>
</comment>
<evidence type="ECO:0000259" key="12">
    <source>
        <dbReference type="Pfam" id="PF22916"/>
    </source>
</evidence>
<dbReference type="InterPro" id="IPR010678">
    <property type="entry name" value="UTP25"/>
</dbReference>
<comment type="subcellular location">
    <subcellularLocation>
        <location evidence="2">Nucleus</location>
        <location evidence="2">Nucleolus</location>
    </subcellularLocation>
</comment>
<dbReference type="PANTHER" id="PTHR12933:SF0">
    <property type="entry name" value="U3 SMALL NUCLEOLAR RNA-ASSOCIATED PROTEIN 25 HOMOLOG"/>
    <property type="match status" value="1"/>
</dbReference>
<evidence type="ECO:0000256" key="5">
    <source>
        <dbReference type="ARBA" id="ARBA00022517"/>
    </source>
</evidence>
<keyword evidence="7" id="KW-0539">Nucleus</keyword>
<feature type="domain" description="UTP25 NTP hydrolase-like" evidence="12">
    <location>
        <begin position="486"/>
        <end position="581"/>
    </location>
</feature>
<feature type="compositionally biased region" description="Acidic residues" evidence="10">
    <location>
        <begin position="87"/>
        <end position="105"/>
    </location>
</feature>
<gene>
    <name evidence="13" type="ORF">HANVADRAFT_53838</name>
</gene>
<dbReference type="InterPro" id="IPR053940">
    <property type="entry name" value="UTP25_NTPase-like"/>
</dbReference>
<dbReference type="Pfam" id="PF22916">
    <property type="entry name" value="UTP25_NTPase-like"/>
    <property type="match status" value="2"/>
</dbReference>
<feature type="compositionally biased region" description="Acidic residues" evidence="10">
    <location>
        <begin position="49"/>
        <end position="67"/>
    </location>
</feature>
<organism evidence="13 14">
    <name type="scientific">Hanseniaspora valbyensis NRRL Y-1626</name>
    <dbReference type="NCBI Taxonomy" id="766949"/>
    <lineage>
        <taxon>Eukaryota</taxon>
        <taxon>Fungi</taxon>
        <taxon>Dikarya</taxon>
        <taxon>Ascomycota</taxon>
        <taxon>Saccharomycotina</taxon>
        <taxon>Saccharomycetes</taxon>
        <taxon>Saccharomycodales</taxon>
        <taxon>Saccharomycodaceae</taxon>
        <taxon>Hanseniaspora</taxon>
    </lineage>
</organism>
<sequence length="819" mass="96662">MSSNSNFKHGRKELRHGIKKIGERRKRFDETNKKQSKKPRYNKINLVSEPEEEESEENEEEDDDFGNEDYKTKEKIYSSLLKLIKNDDEDINQDLDEDSDLEDLQDDEIELQNKSKKTSSEIKNGESSDDDEKKEDELVNDIDSDADDESNKVHDYYRIQFDNYNEQEITKLNEQKGKCKFNMVKYPLLNDDSELTEDTGISNSMVYMKPKLNFDDNKLDVPELYHNLSSYQYKQKLKLQNPEMFQSDYNFTNLQKNIIDPVNQYKDVLYTYQDHKHEKEYRDIYTLHILNHLFKTRDKILKNNYKLSQKNEEAKNKDENEVEVDENDDSFKDQGYNRTKCMIVLPTRQVCYDVLTNLIEKSGIDQVDKINKFKDQFNIDDDDYSLDKLSTKDDDFKHLFKGNTNDFFIVGVKVTRKTLRLYSALDSSDLVLCSPLGLKLLLESYSKPKNDPSKDADEDGDAKKLNEQLGIKGKQNKNSKFQKGSRGKKNTDDFLSSLEIVVLDQFQTFEYQNSTNVLNIMKTNLNNLPQEQTSDMDFGRIKYYYLDNLQYLFRQTLIFTKNLTVNSNLVFNNYCFNRNGRFKNLIRLNDLKYTVLNYLKLYNNMLNLKFQRFETSKDPQQMIISEPDFRFKFFISSILPNLIKNESNGVLIYIPDYTDFLRLKNYIGKNTSLLVDDLNEYSSVPKITKTRNFFKLTSEKSPTVRGSKKINVLLYTERLHYYRKYDIKGIKQLIFYKPPTDHKYFQDFMKMMIKYNLNFNKQINDGANSDDSDNDDDVLMEDLVVRSIYSKLDSLYMNRIVGNKNLGILMSGSNDVYEF</sequence>
<reference evidence="14" key="1">
    <citation type="journal article" date="2016" name="Proc. Natl. Acad. Sci. U.S.A.">
        <title>Comparative genomics of biotechnologically important yeasts.</title>
        <authorList>
            <person name="Riley R."/>
            <person name="Haridas S."/>
            <person name="Wolfe K.H."/>
            <person name="Lopes M.R."/>
            <person name="Hittinger C.T."/>
            <person name="Goeker M."/>
            <person name="Salamov A.A."/>
            <person name="Wisecaver J.H."/>
            <person name="Long T.M."/>
            <person name="Calvey C.H."/>
            <person name="Aerts A.L."/>
            <person name="Barry K.W."/>
            <person name="Choi C."/>
            <person name="Clum A."/>
            <person name="Coughlan A.Y."/>
            <person name="Deshpande S."/>
            <person name="Douglass A.P."/>
            <person name="Hanson S.J."/>
            <person name="Klenk H.-P."/>
            <person name="LaButti K.M."/>
            <person name="Lapidus A."/>
            <person name="Lindquist E.A."/>
            <person name="Lipzen A.M."/>
            <person name="Meier-Kolthoff J.P."/>
            <person name="Ohm R.A."/>
            <person name="Otillar R.P."/>
            <person name="Pangilinan J.L."/>
            <person name="Peng Y."/>
            <person name="Rokas A."/>
            <person name="Rosa C.A."/>
            <person name="Scheuner C."/>
            <person name="Sibirny A.A."/>
            <person name="Slot J.C."/>
            <person name="Stielow J.B."/>
            <person name="Sun H."/>
            <person name="Kurtzman C.P."/>
            <person name="Blackwell M."/>
            <person name="Grigoriev I.V."/>
            <person name="Jeffries T.W."/>
        </authorList>
    </citation>
    <scope>NUCLEOTIDE SEQUENCE [LARGE SCALE GENOMIC DNA]</scope>
    <source>
        <strain evidence="14">NRRL Y-1626</strain>
    </source>
</reference>
<comment type="caution">
    <text evidence="13">The sequence shown here is derived from an EMBL/GenBank/DDBJ whole genome shotgun (WGS) entry which is preliminary data.</text>
</comment>
<evidence type="ECO:0000313" key="14">
    <source>
        <dbReference type="Proteomes" id="UP000092321"/>
    </source>
</evidence>
<protein>
    <recommendedName>
        <fullName evidence="4">U3 small nucleolar RNA-associated protein 25</fullName>
    </recommendedName>
    <alternativeName>
        <fullName evidence="9">U three protein 25</fullName>
    </alternativeName>
</protein>
<feature type="non-terminal residue" evidence="13">
    <location>
        <position position="819"/>
    </location>
</feature>
<feature type="region of interest" description="Disordered" evidence="10">
    <location>
        <begin position="310"/>
        <end position="329"/>
    </location>
</feature>
<dbReference type="PANTHER" id="PTHR12933">
    <property type="entry name" value="ORF PROTEIN-RELATED"/>
    <property type="match status" value="1"/>
</dbReference>
<keyword evidence="8" id="KW-0687">Ribonucleoprotein</keyword>
<dbReference type="Proteomes" id="UP000092321">
    <property type="component" value="Unassembled WGS sequence"/>
</dbReference>
<feature type="compositionally biased region" description="Basic residues" evidence="10">
    <location>
        <begin position="8"/>
        <end position="25"/>
    </location>
</feature>
<dbReference type="EMBL" id="LXPE01000071">
    <property type="protein sequence ID" value="OBA25572.1"/>
    <property type="molecule type" value="Genomic_DNA"/>
</dbReference>
<evidence type="ECO:0000259" key="11">
    <source>
        <dbReference type="Pfam" id="PF06862"/>
    </source>
</evidence>
<evidence type="ECO:0000256" key="1">
    <source>
        <dbReference type="ARBA" id="ARBA00002883"/>
    </source>
</evidence>
<feature type="region of interest" description="Disordered" evidence="10">
    <location>
        <begin position="86"/>
        <end position="105"/>
    </location>
</feature>
<feature type="domain" description="UTP25 C-terminal" evidence="11">
    <location>
        <begin position="610"/>
        <end position="819"/>
    </location>
</feature>